<dbReference type="InterPro" id="IPR050336">
    <property type="entry name" value="Chromosome_partition/occlusion"/>
</dbReference>
<dbReference type="GO" id="GO:0007059">
    <property type="term" value="P:chromosome segregation"/>
    <property type="evidence" value="ECO:0007669"/>
    <property type="project" value="TreeGrafter"/>
</dbReference>
<dbReference type="SUPFAM" id="SSF109709">
    <property type="entry name" value="KorB DNA-binding domain-like"/>
    <property type="match status" value="1"/>
</dbReference>
<name>A0A8S0Y9X0_9GAMM</name>
<dbReference type="Gene3D" id="1.10.10.2830">
    <property type="match status" value="1"/>
</dbReference>
<dbReference type="PANTHER" id="PTHR33375:SF1">
    <property type="entry name" value="CHROMOSOME-PARTITIONING PROTEIN PARB-RELATED"/>
    <property type="match status" value="1"/>
</dbReference>
<dbReference type="NCBIfam" id="TIGR00180">
    <property type="entry name" value="parB_part"/>
    <property type="match status" value="1"/>
</dbReference>
<keyword evidence="5" id="KW-1185">Reference proteome</keyword>
<evidence type="ECO:0000313" key="5">
    <source>
        <dbReference type="Proteomes" id="UP000494216"/>
    </source>
</evidence>
<dbReference type="InterPro" id="IPR003115">
    <property type="entry name" value="ParB_N"/>
</dbReference>
<evidence type="ECO:0000259" key="3">
    <source>
        <dbReference type="SMART" id="SM00470"/>
    </source>
</evidence>
<organism evidence="4 5">
    <name type="scientific">Candidatus Methylobacter favarea</name>
    <dbReference type="NCBI Taxonomy" id="2707345"/>
    <lineage>
        <taxon>Bacteria</taxon>
        <taxon>Pseudomonadati</taxon>
        <taxon>Pseudomonadota</taxon>
        <taxon>Gammaproteobacteria</taxon>
        <taxon>Methylococcales</taxon>
        <taxon>Methylococcaceae</taxon>
        <taxon>Methylobacter</taxon>
    </lineage>
</organism>
<gene>
    <name evidence="4" type="ORF">METHB2_290028</name>
</gene>
<dbReference type="PANTHER" id="PTHR33375">
    <property type="entry name" value="CHROMOSOME-PARTITIONING PROTEIN PARB-RELATED"/>
    <property type="match status" value="1"/>
</dbReference>
<dbReference type="Gene3D" id="3.90.1530.30">
    <property type="match status" value="1"/>
</dbReference>
<evidence type="ECO:0000313" key="4">
    <source>
        <dbReference type="EMBL" id="CAA9890781.1"/>
    </source>
</evidence>
<dbReference type="AlphaFoldDB" id="A0A8S0Y9X0"/>
<accession>A0A8S0Y9X0</accession>
<comment type="caution">
    <text evidence="4">The sequence shown here is derived from an EMBL/GenBank/DDBJ whole genome shotgun (WGS) entry which is preliminary data.</text>
</comment>
<dbReference type="InterPro" id="IPR013741">
    <property type="entry name" value="KorB_domain"/>
</dbReference>
<dbReference type="RefSeq" id="WP_174625690.1">
    <property type="nucleotide sequence ID" value="NZ_CADCXN010000057.1"/>
</dbReference>
<dbReference type="EMBL" id="CADCXN010000057">
    <property type="protein sequence ID" value="CAA9890781.1"/>
    <property type="molecule type" value="Genomic_DNA"/>
</dbReference>
<comment type="similarity">
    <text evidence="1">Belongs to the ParB family.</text>
</comment>
<dbReference type="Pfam" id="PF08535">
    <property type="entry name" value="KorB"/>
    <property type="match status" value="1"/>
</dbReference>
<dbReference type="SUPFAM" id="SSF110849">
    <property type="entry name" value="ParB/Sulfiredoxin"/>
    <property type="match status" value="1"/>
</dbReference>
<dbReference type="InterPro" id="IPR004437">
    <property type="entry name" value="ParB/RepB/Spo0J"/>
</dbReference>
<protein>
    <submittedName>
        <fullName evidence="4">Putative plasmid-partitioning protein ParB</fullName>
    </submittedName>
</protein>
<reference evidence="4 5" key="1">
    <citation type="submission" date="2020-02" db="EMBL/GenBank/DDBJ databases">
        <authorList>
            <person name="Hogendoorn C."/>
        </authorList>
    </citation>
    <scope>NUCLEOTIDE SEQUENCE [LARGE SCALE GENOMIC DNA]</scope>
    <source>
        <strain evidence="4">METHB21</strain>
    </source>
</reference>
<feature type="region of interest" description="Disordered" evidence="2">
    <location>
        <begin position="206"/>
        <end position="249"/>
    </location>
</feature>
<proteinExistence type="inferred from homology"/>
<dbReference type="InterPro" id="IPR036086">
    <property type="entry name" value="ParB/Sulfiredoxin_sf"/>
</dbReference>
<sequence>MNTNNAFMGAGIDALFGDSGNPNEYELLVNLDDVEIEAQVREEFEDEENGLADLGKSLRDRQLQAIVIRPNRVGRDKPYLLVAGERRCRAARIEGLTQLRARVMELNDEEAEDVQLAENIHRKNLTQIEEAKKIQRDLDRLGSVEMVLEKHKKSRTWLSKMLALLNLPEQAKRLVTEDISADIEVINTVKTIEKHDPERAHALVDELKETRGKTNTREKVAAVKDEVKPPKKPKPEKTDKPSSEKTGEYKQTAVFADAKTDHDDASGLLNNTSVALVLDLAYSAIFLQNGKPKSVLDAMSTDDRDMVETWLRAFYDMGANSKDVARDALKCLRDDHFASDGLGAFALAAFMYGVDHEAKFSLLNIFGSVKQ</sequence>
<evidence type="ECO:0000256" key="1">
    <source>
        <dbReference type="ARBA" id="ARBA00006295"/>
    </source>
</evidence>
<evidence type="ECO:0000256" key="2">
    <source>
        <dbReference type="SAM" id="MobiDB-lite"/>
    </source>
</evidence>
<feature type="domain" description="ParB-like N-terminal" evidence="3">
    <location>
        <begin position="27"/>
        <end position="120"/>
    </location>
</feature>
<dbReference type="Pfam" id="PF02195">
    <property type="entry name" value="ParB_N"/>
    <property type="match status" value="1"/>
</dbReference>
<feature type="compositionally biased region" description="Basic and acidic residues" evidence="2">
    <location>
        <begin position="206"/>
        <end position="248"/>
    </location>
</feature>
<dbReference type="GO" id="GO:0005694">
    <property type="term" value="C:chromosome"/>
    <property type="evidence" value="ECO:0007669"/>
    <property type="project" value="TreeGrafter"/>
</dbReference>
<dbReference type="SMART" id="SM00470">
    <property type="entry name" value="ParB"/>
    <property type="match status" value="1"/>
</dbReference>
<dbReference type="Proteomes" id="UP000494216">
    <property type="component" value="Unassembled WGS sequence"/>
</dbReference>
<dbReference type="GO" id="GO:0003677">
    <property type="term" value="F:DNA binding"/>
    <property type="evidence" value="ECO:0007669"/>
    <property type="project" value="InterPro"/>
</dbReference>